<evidence type="ECO:0000256" key="1">
    <source>
        <dbReference type="SAM" id="MobiDB-lite"/>
    </source>
</evidence>
<dbReference type="EMBL" id="HBFR01022882">
    <property type="protein sequence ID" value="CAD8889229.1"/>
    <property type="molecule type" value="Transcribed_RNA"/>
</dbReference>
<accession>A0A7S1FUZ2</accession>
<proteinExistence type="predicted"/>
<reference evidence="2" key="1">
    <citation type="submission" date="2021-01" db="EMBL/GenBank/DDBJ databases">
        <authorList>
            <person name="Corre E."/>
            <person name="Pelletier E."/>
            <person name="Niang G."/>
            <person name="Scheremetjew M."/>
            <person name="Finn R."/>
            <person name="Kale V."/>
            <person name="Holt S."/>
            <person name="Cochrane G."/>
            <person name="Meng A."/>
            <person name="Brown T."/>
            <person name="Cohen L."/>
        </authorList>
    </citation>
    <scope>NUCLEOTIDE SEQUENCE</scope>
    <source>
        <strain evidence="2">308</strain>
    </source>
</reference>
<feature type="compositionally biased region" description="Low complexity" evidence="1">
    <location>
        <begin position="356"/>
        <end position="365"/>
    </location>
</feature>
<dbReference type="AlphaFoldDB" id="A0A7S1FUZ2"/>
<organism evidence="2">
    <name type="scientific">Corethron hystrix</name>
    <dbReference type="NCBI Taxonomy" id="216773"/>
    <lineage>
        <taxon>Eukaryota</taxon>
        <taxon>Sar</taxon>
        <taxon>Stramenopiles</taxon>
        <taxon>Ochrophyta</taxon>
        <taxon>Bacillariophyta</taxon>
        <taxon>Coscinodiscophyceae</taxon>
        <taxon>Corethrophycidae</taxon>
        <taxon>Corethrales</taxon>
        <taxon>Corethraceae</taxon>
        <taxon>Corethron</taxon>
    </lineage>
</organism>
<protein>
    <submittedName>
        <fullName evidence="2">Uncharacterized protein</fullName>
    </submittedName>
</protein>
<feature type="region of interest" description="Disordered" evidence="1">
    <location>
        <begin position="343"/>
        <end position="381"/>
    </location>
</feature>
<sequence>MSTFLDALTVCFTGMNAKYLREESTMDEMTRMCLSPRTVDRDDIVNEGNELYLEFERISTDPSPEIKDPNRKLDVCESARLRKQPSPRRPHEYISNRNNSYPFKVSVSSSSSSRARSELGIRSSFIPNINMEKARNRIRKGKVKNLRYPPESFWNFDEKCALPDSRNNAHIASQNPSLRRGRESKGRFHCNFSENWLSKGFSTASPTTHSDLYQQERCQERTVRKDRLPQQLIGHNTQHRKKGGIFRRSETDAATIATMDLDLEISSDFLNSASTQPLFMKDHLQLQEWKLDAEKHHHSSKETSEKILASLLGLTPSSHTKNKVAHSKFQALYQSLARNPKNSFEPSEVLPQLQQSSDSSTSRSSPRATPVNSHWNCHTVI</sequence>
<name>A0A7S1FUZ2_9STRA</name>
<gene>
    <name evidence="2" type="ORF">CHYS00102_LOCUS16432</name>
</gene>
<evidence type="ECO:0000313" key="2">
    <source>
        <dbReference type="EMBL" id="CAD8889229.1"/>
    </source>
</evidence>
<feature type="compositionally biased region" description="Polar residues" evidence="1">
    <location>
        <begin position="366"/>
        <end position="381"/>
    </location>
</feature>